<evidence type="ECO:0000313" key="1">
    <source>
        <dbReference type="EMBL" id="KAA3527914.1"/>
    </source>
</evidence>
<proteinExistence type="predicted"/>
<accession>A0A7J4X5N7</accession>
<evidence type="ECO:0000313" key="2">
    <source>
        <dbReference type="Proteomes" id="UP000436911"/>
    </source>
</evidence>
<comment type="caution">
    <text evidence="1">The sequence shown here is derived from an EMBL/GenBank/DDBJ whole genome shotgun (WGS) entry which is preliminary data.</text>
</comment>
<dbReference type="AlphaFoldDB" id="A0A7J4X5N7"/>
<organism evidence="1 2">
    <name type="scientific">Agrobacterium vitis</name>
    <name type="common">Rhizobium vitis</name>
    <dbReference type="NCBI Taxonomy" id="373"/>
    <lineage>
        <taxon>Bacteria</taxon>
        <taxon>Pseudomonadati</taxon>
        <taxon>Pseudomonadota</taxon>
        <taxon>Alphaproteobacteria</taxon>
        <taxon>Hyphomicrobiales</taxon>
        <taxon>Rhizobiaceae</taxon>
        <taxon>Rhizobium/Agrobacterium group</taxon>
        <taxon>Agrobacterium</taxon>
    </lineage>
</organism>
<name>A0A7J4X5N7_AGRVI</name>
<protein>
    <submittedName>
        <fullName evidence="1">Uncharacterized protein</fullName>
    </submittedName>
</protein>
<gene>
    <name evidence="1" type="ORF">DXT89_11665</name>
</gene>
<sequence length="59" mass="6628">MQRVNIGTDVRDRQCNRRARLSLCAKPLKSRVSAMIHGGFSRDLSLSALCVVRKNAQSR</sequence>
<reference evidence="1 2" key="1">
    <citation type="submission" date="2018-08" db="EMBL/GenBank/DDBJ databases">
        <title>Genome sequencing of Agrobacterium vitis strain ICMP 10754.</title>
        <authorList>
            <person name="Visnovsky S.B."/>
            <person name="Pitman A.R."/>
        </authorList>
    </citation>
    <scope>NUCLEOTIDE SEQUENCE [LARGE SCALE GENOMIC DNA]</scope>
    <source>
        <strain evidence="1 2">ICMP 10754</strain>
    </source>
</reference>
<dbReference type="EMBL" id="QUSG01000005">
    <property type="protein sequence ID" value="KAA3527914.1"/>
    <property type="molecule type" value="Genomic_DNA"/>
</dbReference>
<dbReference type="Proteomes" id="UP000436911">
    <property type="component" value="Unassembled WGS sequence"/>
</dbReference>